<accession>J3N3F2</accession>
<feature type="region of interest" description="Disordered" evidence="1">
    <location>
        <begin position="66"/>
        <end position="112"/>
    </location>
</feature>
<dbReference type="Proteomes" id="UP000006038">
    <property type="component" value="Chromosome 10"/>
</dbReference>
<feature type="region of interest" description="Disordered" evidence="1">
    <location>
        <begin position="31"/>
        <end position="54"/>
    </location>
</feature>
<dbReference type="EnsemblPlants" id="OB10G20500.1">
    <property type="protein sequence ID" value="OB10G20500.1"/>
    <property type="gene ID" value="OB10G20500"/>
</dbReference>
<reference evidence="2" key="2">
    <citation type="submission" date="2013-04" db="UniProtKB">
        <authorList>
            <consortium name="EnsemblPlants"/>
        </authorList>
    </citation>
    <scope>IDENTIFICATION</scope>
</reference>
<dbReference type="HOGENOM" id="CLU_2149718_0_0_1"/>
<organism evidence="2">
    <name type="scientific">Oryza brachyantha</name>
    <name type="common">malo sina</name>
    <dbReference type="NCBI Taxonomy" id="4533"/>
    <lineage>
        <taxon>Eukaryota</taxon>
        <taxon>Viridiplantae</taxon>
        <taxon>Streptophyta</taxon>
        <taxon>Embryophyta</taxon>
        <taxon>Tracheophyta</taxon>
        <taxon>Spermatophyta</taxon>
        <taxon>Magnoliopsida</taxon>
        <taxon>Liliopsida</taxon>
        <taxon>Poales</taxon>
        <taxon>Poaceae</taxon>
        <taxon>BOP clade</taxon>
        <taxon>Oryzoideae</taxon>
        <taxon>Oryzeae</taxon>
        <taxon>Oryzinae</taxon>
        <taxon>Oryza</taxon>
    </lineage>
</organism>
<reference evidence="2" key="1">
    <citation type="journal article" date="2013" name="Nat. Commun.">
        <title>Whole-genome sequencing of Oryza brachyantha reveals mechanisms underlying Oryza genome evolution.</title>
        <authorList>
            <person name="Chen J."/>
            <person name="Huang Q."/>
            <person name="Gao D."/>
            <person name="Wang J."/>
            <person name="Lang Y."/>
            <person name="Liu T."/>
            <person name="Li B."/>
            <person name="Bai Z."/>
            <person name="Luis Goicoechea J."/>
            <person name="Liang C."/>
            <person name="Chen C."/>
            <person name="Zhang W."/>
            <person name="Sun S."/>
            <person name="Liao Y."/>
            <person name="Zhang X."/>
            <person name="Yang L."/>
            <person name="Song C."/>
            <person name="Wang M."/>
            <person name="Shi J."/>
            <person name="Liu G."/>
            <person name="Liu J."/>
            <person name="Zhou H."/>
            <person name="Zhou W."/>
            <person name="Yu Q."/>
            <person name="An N."/>
            <person name="Chen Y."/>
            <person name="Cai Q."/>
            <person name="Wang B."/>
            <person name="Liu B."/>
            <person name="Min J."/>
            <person name="Huang Y."/>
            <person name="Wu H."/>
            <person name="Li Z."/>
            <person name="Zhang Y."/>
            <person name="Yin Y."/>
            <person name="Song W."/>
            <person name="Jiang J."/>
            <person name="Jackson S.A."/>
            <person name="Wing R.A."/>
            <person name="Wang J."/>
            <person name="Chen M."/>
        </authorList>
    </citation>
    <scope>NUCLEOTIDE SEQUENCE [LARGE SCALE GENOMIC DNA]</scope>
    <source>
        <strain evidence="2">cv. IRGC 101232</strain>
    </source>
</reference>
<protein>
    <submittedName>
        <fullName evidence="2">Uncharacterized protein</fullName>
    </submittedName>
</protein>
<evidence type="ECO:0000256" key="1">
    <source>
        <dbReference type="SAM" id="MobiDB-lite"/>
    </source>
</evidence>
<evidence type="ECO:0000313" key="2">
    <source>
        <dbReference type="EnsemblPlants" id="OB10G20500.1"/>
    </source>
</evidence>
<dbReference type="AlphaFoldDB" id="J3N3F2"/>
<proteinExistence type="predicted"/>
<keyword evidence="3" id="KW-1185">Reference proteome</keyword>
<sequence length="112" mass="12354">MKTDRFGHRPARTARGTRSWFFGGFGVFLTSPGSGSPSHRHPRTPPPDSRADPPFLAFRLLFSSLPPAAPSPRIHLHTQQQQQQRTPPPPPRTTKTDEEEGHLLGSAAGRVE</sequence>
<dbReference type="Gramene" id="OB10G20500.1">
    <property type="protein sequence ID" value="OB10G20500.1"/>
    <property type="gene ID" value="OB10G20500"/>
</dbReference>
<evidence type="ECO:0000313" key="3">
    <source>
        <dbReference type="Proteomes" id="UP000006038"/>
    </source>
</evidence>
<name>J3N3F2_ORYBR</name>